<dbReference type="SMR" id="A0A482XFX2"/>
<dbReference type="InterPro" id="IPR016187">
    <property type="entry name" value="CTDL_fold"/>
</dbReference>
<proteinExistence type="inferred from homology"/>
<dbReference type="Pfam" id="PF03781">
    <property type="entry name" value="FGE-sulfatase"/>
    <property type="match status" value="1"/>
</dbReference>
<reference evidence="3 4" key="1">
    <citation type="journal article" date="2017" name="Gigascience">
        <title>Genome sequence of the small brown planthopper, Laodelphax striatellus.</title>
        <authorList>
            <person name="Zhu J."/>
            <person name="Jiang F."/>
            <person name="Wang X."/>
            <person name="Yang P."/>
            <person name="Bao Y."/>
            <person name="Zhao W."/>
            <person name="Wang W."/>
            <person name="Lu H."/>
            <person name="Wang Q."/>
            <person name="Cui N."/>
            <person name="Li J."/>
            <person name="Chen X."/>
            <person name="Luo L."/>
            <person name="Yu J."/>
            <person name="Kang L."/>
            <person name="Cui F."/>
        </authorList>
    </citation>
    <scope>NUCLEOTIDE SEQUENCE [LARGE SCALE GENOMIC DNA]</scope>
    <source>
        <strain evidence="3">Lst14</strain>
    </source>
</reference>
<gene>
    <name evidence="3" type="ORF">LSTR_LSTR002253</name>
</gene>
<dbReference type="FunCoup" id="A0A482XFX2">
    <property type="interactions" value="401"/>
</dbReference>
<evidence type="ECO:0000313" key="3">
    <source>
        <dbReference type="EMBL" id="RZF44480.1"/>
    </source>
</evidence>
<dbReference type="GO" id="GO:0005783">
    <property type="term" value="C:endoplasmic reticulum"/>
    <property type="evidence" value="ECO:0007669"/>
    <property type="project" value="TreeGrafter"/>
</dbReference>
<comment type="caution">
    <text evidence="3">The sequence shown here is derived from an EMBL/GenBank/DDBJ whole genome shotgun (WGS) entry which is preliminary data.</text>
</comment>
<dbReference type="InterPro" id="IPR005532">
    <property type="entry name" value="SUMF_dom"/>
</dbReference>
<dbReference type="OrthoDB" id="659at2759"/>
<protein>
    <recommendedName>
        <fullName evidence="2">Sulfatase-modifying factor enzyme-like domain-containing protein</fullName>
    </recommendedName>
</protein>
<sequence>MDQLGTLFILLTLPNYLKLLCNNDNILNFPIVFAEASVDNSESVGCGCGSNLNRNKHSDNGENSLGNSGTEGKYGSCKTNRLIPNEKVESSFFSDVCFVSSFRTILKPFLKQRQSRGEKMVFIKGKQFFMGTDEPIVTADGESPERTVKVDNFFMDAYEVNNAQFKQFVDDTNYITEAERFGDSFVFEPLISEKVKSSITQAVAGAPWWLPVKASSWRNPEGPDSNIEDRMNHPVVHVSWNDAVAFCAWAGKRLPTEAEWEFACRSSLDRRLFPWGNKMMPNDKHRMNIWQGEFPLNNTALDGFVSTAPVDQFPSNSFGLHNMVGNVWERTSAWWAVRHTKKYLDNPKGPTSGTEKVKKGGSYLCHKSYCYRYRCAARSQNTPDSSAGNLGFRCAASIPTID</sequence>
<feature type="domain" description="Sulfatase-modifying factor enzyme-like" evidence="2">
    <location>
        <begin position="118"/>
        <end position="395"/>
    </location>
</feature>
<dbReference type="SUPFAM" id="SSF56436">
    <property type="entry name" value="C-type lectin-like"/>
    <property type="match status" value="1"/>
</dbReference>
<dbReference type="GO" id="GO:0120147">
    <property type="term" value="F:formylglycine-generating oxidase activity"/>
    <property type="evidence" value="ECO:0007669"/>
    <property type="project" value="TreeGrafter"/>
</dbReference>
<evidence type="ECO:0000259" key="2">
    <source>
        <dbReference type="Pfam" id="PF03781"/>
    </source>
</evidence>
<dbReference type="AlphaFoldDB" id="A0A482XFX2"/>
<evidence type="ECO:0000256" key="1">
    <source>
        <dbReference type="ARBA" id="ARBA00005310"/>
    </source>
</evidence>
<dbReference type="Proteomes" id="UP000291343">
    <property type="component" value="Unassembled WGS sequence"/>
</dbReference>
<comment type="similarity">
    <text evidence="1">Belongs to the sulfatase-modifying factor family.</text>
</comment>
<dbReference type="STRING" id="195883.A0A482XFX2"/>
<dbReference type="InterPro" id="IPR042095">
    <property type="entry name" value="SUMF_sf"/>
</dbReference>
<dbReference type="EMBL" id="QKKF02010496">
    <property type="protein sequence ID" value="RZF44480.1"/>
    <property type="molecule type" value="Genomic_DNA"/>
</dbReference>
<keyword evidence="4" id="KW-1185">Reference proteome</keyword>
<evidence type="ECO:0000313" key="4">
    <source>
        <dbReference type="Proteomes" id="UP000291343"/>
    </source>
</evidence>
<dbReference type="InParanoid" id="A0A482XFX2"/>
<accession>A0A482XFX2</accession>
<name>A0A482XFX2_LAOST</name>
<dbReference type="PANTHER" id="PTHR23150:SF19">
    <property type="entry name" value="FORMYLGLYCINE-GENERATING ENZYME"/>
    <property type="match status" value="1"/>
</dbReference>
<dbReference type="Gene3D" id="3.90.1580.10">
    <property type="entry name" value="paralog of FGE (formylglycine-generating enzyme)"/>
    <property type="match status" value="1"/>
</dbReference>
<organism evidence="3 4">
    <name type="scientific">Laodelphax striatellus</name>
    <name type="common">Small brown planthopper</name>
    <name type="synonym">Delphax striatella</name>
    <dbReference type="NCBI Taxonomy" id="195883"/>
    <lineage>
        <taxon>Eukaryota</taxon>
        <taxon>Metazoa</taxon>
        <taxon>Ecdysozoa</taxon>
        <taxon>Arthropoda</taxon>
        <taxon>Hexapoda</taxon>
        <taxon>Insecta</taxon>
        <taxon>Pterygota</taxon>
        <taxon>Neoptera</taxon>
        <taxon>Paraneoptera</taxon>
        <taxon>Hemiptera</taxon>
        <taxon>Auchenorrhyncha</taxon>
        <taxon>Fulgoroidea</taxon>
        <taxon>Delphacidae</taxon>
        <taxon>Criomorphinae</taxon>
        <taxon>Laodelphax</taxon>
    </lineage>
</organism>
<dbReference type="InterPro" id="IPR051043">
    <property type="entry name" value="Sulfatase_Mod_Factor_Kinase"/>
</dbReference>
<dbReference type="PANTHER" id="PTHR23150">
    <property type="entry name" value="SULFATASE MODIFYING FACTOR 1, 2"/>
    <property type="match status" value="1"/>
</dbReference>